<keyword evidence="2" id="KW-0433">Leucine-rich repeat</keyword>
<dbReference type="GO" id="GO:0007165">
    <property type="term" value="P:signal transduction"/>
    <property type="evidence" value="ECO:0007669"/>
    <property type="project" value="InterPro"/>
</dbReference>
<comment type="caution">
    <text evidence="10">The sequence shown here is derived from an EMBL/GenBank/DDBJ whole genome shotgun (WGS) entry which is preliminary data.</text>
</comment>
<feature type="region of interest" description="Disordered" evidence="8">
    <location>
        <begin position="1102"/>
        <end position="1187"/>
    </location>
</feature>
<evidence type="ECO:0000256" key="5">
    <source>
        <dbReference type="ARBA" id="ARBA00022821"/>
    </source>
</evidence>
<sequence>MAASSSLTSSLSRNWMYQVFPSFCGGDVRKAFLSHILKELRSKGITPFIDNEIKRGQSIGPELVLAIRESRVAIVLLSVNYASSSWCLDELVEIIKCREERQQQTVMTIFYQVDPTDVRKQIGDFGDAFEETCVGKSEEVKQAWRQALKDVASIAGYHTRNWDNEADLISKIASDVAGVLDFTPSRDFDEFIGIEARIMEINSLLSLESDEVRMVGILGPAGIGKTSTVRVLYDQLSRGFQFSAFMENIKGSYARPCYDDYQLKLCLQKQLLSQIVNQKDVEVRHLGVAQEKLRDKKVLAVLDEVDCLWQLNAVANQPGWFGGGSRIVITTEDRKVLKAHGIDRIYEMKFPTRDEALQIFCLYGFGQKYPCDGFEELAWEVTELAGRLPLGLRVLGSYLRGMSMDEWIDAIPRLRSSLDRDIESTLRFSYDVLSDKDKALFLHIACFFVGYKVGRVKRCLANCGLDVNHGVLVLAQKSLITIIEDGSVEMHCLLQQMGREIVYKQSLGEPGKRQFLMDTTEISDLLDEDTGTGTVLGIKLQTFEREEIRISRTAFQGMNNLQFLAVGSISLCTPEGLNCLPDKLRLIEWDDCPLRLWPSKFSGKFLVELVMRQSKFQKLWEGIKPLKCLKRMDLSFSQHLKEIPDLSNATSLEELDLYECSSLLELTSSIGNATKLTFCRLGSCLLLKELPSSIGRLIKLEFLDLNGCSSLKDLGGCSSLKEVDLSYSGIEEVPSSISSWSCIYKLDMSGCRNLKEFPNVHDTIEELVLCETGIEEVPPWLENLFRLRKLVMYGCKKLKIISPNISKLENLEFLGLRISGENVFDNARLFKAVIEWGPDMKHSWTLRSDFKVHYILPICLPEKALTSPLSLCFRSNGFKTIPDCIRRLSGLSKLDITECRKLEALPPLPGSLVFLDAQDCISLKRIDSCFQNPKICLNFAACINLNQKARKLIQTSACKYALLPGVKVPTHFTHQAASGSLAINLTPRPLPSSFGFKACILLSQGSINSEDHSDEEDEKSMMGVSCRVRGKQNGLTVQYGSNQLHMPALYGYTDHLYIFEDSFCLNQDFPEAEEATFSELVFNFIVHDKTWKVKGCGVRVLNGENADDDEGGEDEDDDCGGEDEDGDDGDGEDDEGSEDDGVGDGDNDDVEEDTEDVNETQEGEKSGYQSYGILSANQIPSRRRMRV</sequence>
<dbReference type="PROSITE" id="PS50104">
    <property type="entry name" value="TIR"/>
    <property type="match status" value="1"/>
</dbReference>
<keyword evidence="11" id="KW-1185">Reference proteome</keyword>
<dbReference type="AlphaFoldDB" id="A0A6D2K9T4"/>
<dbReference type="OrthoDB" id="1058667at2759"/>
<evidence type="ECO:0000313" key="10">
    <source>
        <dbReference type="EMBL" id="CAA7048561.1"/>
    </source>
</evidence>
<evidence type="ECO:0000256" key="3">
    <source>
        <dbReference type="ARBA" id="ARBA00022737"/>
    </source>
</evidence>
<evidence type="ECO:0000256" key="8">
    <source>
        <dbReference type="SAM" id="MobiDB-lite"/>
    </source>
</evidence>
<feature type="compositionally biased region" description="Acidic residues" evidence="8">
    <location>
        <begin position="1105"/>
        <end position="1161"/>
    </location>
</feature>
<dbReference type="Gene3D" id="1.10.8.430">
    <property type="entry name" value="Helical domain of apoptotic protease-activating factors"/>
    <property type="match status" value="1"/>
</dbReference>
<dbReference type="SUPFAM" id="SSF52058">
    <property type="entry name" value="L domain-like"/>
    <property type="match status" value="1"/>
</dbReference>
<dbReference type="Pfam" id="PF00931">
    <property type="entry name" value="NB-ARC"/>
    <property type="match status" value="1"/>
</dbReference>
<dbReference type="GO" id="GO:0061809">
    <property type="term" value="F:NAD+ nucleosidase activity, cyclic ADP-ribose generating"/>
    <property type="evidence" value="ECO:0007669"/>
    <property type="project" value="UniProtKB-EC"/>
</dbReference>
<dbReference type="SUPFAM" id="SSF52200">
    <property type="entry name" value="Toll/Interleukin receptor TIR domain"/>
    <property type="match status" value="1"/>
</dbReference>
<dbReference type="SUPFAM" id="SSF46785">
    <property type="entry name" value="Winged helix' DNA-binding domain"/>
    <property type="match status" value="1"/>
</dbReference>
<evidence type="ECO:0000256" key="2">
    <source>
        <dbReference type="ARBA" id="ARBA00022614"/>
    </source>
</evidence>
<dbReference type="InterPro" id="IPR035897">
    <property type="entry name" value="Toll_tir_struct_dom_sf"/>
</dbReference>
<comment type="catalytic activity">
    <reaction evidence="7">
        <text>NAD(+) + H2O = ADP-D-ribose + nicotinamide + H(+)</text>
        <dbReference type="Rhea" id="RHEA:16301"/>
        <dbReference type="ChEBI" id="CHEBI:15377"/>
        <dbReference type="ChEBI" id="CHEBI:15378"/>
        <dbReference type="ChEBI" id="CHEBI:17154"/>
        <dbReference type="ChEBI" id="CHEBI:57540"/>
        <dbReference type="ChEBI" id="CHEBI:57967"/>
        <dbReference type="EC" id="3.2.2.6"/>
    </reaction>
    <physiologicalReaction direction="left-to-right" evidence="7">
        <dbReference type="Rhea" id="RHEA:16302"/>
    </physiologicalReaction>
</comment>
<evidence type="ECO:0000259" key="9">
    <source>
        <dbReference type="PROSITE" id="PS50104"/>
    </source>
</evidence>
<dbReference type="Gene3D" id="3.40.50.10140">
    <property type="entry name" value="Toll/interleukin-1 receptor homology (TIR) domain"/>
    <property type="match status" value="1"/>
</dbReference>
<keyword evidence="6" id="KW-0520">NAD</keyword>
<dbReference type="Gene3D" id="3.80.10.10">
    <property type="entry name" value="Ribonuclease Inhibitor"/>
    <property type="match status" value="2"/>
</dbReference>
<dbReference type="InterPro" id="IPR027417">
    <property type="entry name" value="P-loop_NTPase"/>
</dbReference>
<dbReference type="GO" id="GO:0043531">
    <property type="term" value="F:ADP binding"/>
    <property type="evidence" value="ECO:0007669"/>
    <property type="project" value="InterPro"/>
</dbReference>
<evidence type="ECO:0000313" key="11">
    <source>
        <dbReference type="Proteomes" id="UP000467841"/>
    </source>
</evidence>
<dbReference type="InterPro" id="IPR044974">
    <property type="entry name" value="Disease_R_plants"/>
</dbReference>
<dbReference type="Pfam" id="PF07725">
    <property type="entry name" value="LRR_3"/>
    <property type="match status" value="1"/>
</dbReference>
<protein>
    <recommendedName>
        <fullName evidence="1">ADP-ribosyl cyclase/cyclic ADP-ribose hydrolase</fullName>
        <ecNumber evidence="1">3.2.2.6</ecNumber>
    </recommendedName>
</protein>
<dbReference type="Pfam" id="PF23282">
    <property type="entry name" value="WHD_ROQ1"/>
    <property type="match status" value="1"/>
</dbReference>
<evidence type="ECO:0000256" key="1">
    <source>
        <dbReference type="ARBA" id="ARBA00011982"/>
    </source>
</evidence>
<dbReference type="InterPro" id="IPR042197">
    <property type="entry name" value="Apaf_helical"/>
</dbReference>
<dbReference type="PRINTS" id="PR00364">
    <property type="entry name" value="DISEASERSIST"/>
</dbReference>
<dbReference type="PANTHER" id="PTHR11017">
    <property type="entry name" value="LEUCINE-RICH REPEAT-CONTAINING PROTEIN"/>
    <property type="match status" value="1"/>
</dbReference>
<dbReference type="FunFam" id="3.40.50.10140:FF:000007">
    <property type="entry name" value="Disease resistance protein (TIR-NBS-LRR class)"/>
    <property type="match status" value="1"/>
</dbReference>
<evidence type="ECO:0000256" key="4">
    <source>
        <dbReference type="ARBA" id="ARBA00022801"/>
    </source>
</evidence>
<dbReference type="InterPro" id="IPR002182">
    <property type="entry name" value="NB-ARC"/>
</dbReference>
<dbReference type="FunFam" id="3.40.50.300:FF:001002">
    <property type="entry name" value="Disease resistance protein (TIR-NBS-LRR class)"/>
    <property type="match status" value="1"/>
</dbReference>
<reference evidence="10" key="1">
    <citation type="submission" date="2020-01" db="EMBL/GenBank/DDBJ databases">
        <authorList>
            <person name="Mishra B."/>
        </authorList>
    </citation>
    <scope>NUCLEOTIDE SEQUENCE [LARGE SCALE GENOMIC DNA]</scope>
</reference>
<dbReference type="InterPro" id="IPR011713">
    <property type="entry name" value="Leu-rich_rpt_3"/>
</dbReference>
<dbReference type="InterPro" id="IPR058192">
    <property type="entry name" value="WHD_ROQ1-like"/>
</dbReference>
<dbReference type="PANTHER" id="PTHR11017:SF333">
    <property type="entry name" value="ADP-RIBOSYL CYCLASE_CYCLIC ADP-RIBOSE HYDROLASE-RELATED"/>
    <property type="match status" value="1"/>
</dbReference>
<dbReference type="Pfam" id="PF20160">
    <property type="entry name" value="C-JID"/>
    <property type="match status" value="1"/>
</dbReference>
<evidence type="ECO:0000256" key="6">
    <source>
        <dbReference type="ARBA" id="ARBA00023027"/>
    </source>
</evidence>
<dbReference type="InterPro" id="IPR036390">
    <property type="entry name" value="WH_DNA-bd_sf"/>
</dbReference>
<keyword evidence="4" id="KW-0378">Hydrolase</keyword>
<keyword evidence="3" id="KW-0677">Repeat</keyword>
<evidence type="ECO:0000256" key="7">
    <source>
        <dbReference type="ARBA" id="ARBA00047304"/>
    </source>
</evidence>
<dbReference type="Gene3D" id="3.40.50.300">
    <property type="entry name" value="P-loop containing nucleotide triphosphate hydrolases"/>
    <property type="match status" value="1"/>
</dbReference>
<dbReference type="GO" id="GO:0006952">
    <property type="term" value="P:defense response"/>
    <property type="evidence" value="ECO:0007669"/>
    <property type="project" value="UniProtKB-KW"/>
</dbReference>
<keyword evidence="5" id="KW-0611">Plant defense</keyword>
<dbReference type="Pfam" id="PF01582">
    <property type="entry name" value="TIR"/>
    <property type="match status" value="1"/>
</dbReference>
<proteinExistence type="predicted"/>
<dbReference type="SMART" id="SM00255">
    <property type="entry name" value="TIR"/>
    <property type="match status" value="1"/>
</dbReference>
<dbReference type="FunFam" id="1.10.8.430:FF:000002">
    <property type="entry name" value="Disease resistance protein (TIR-NBS-LRR class)"/>
    <property type="match status" value="1"/>
</dbReference>
<feature type="domain" description="TIR" evidence="9">
    <location>
        <begin position="15"/>
        <end position="180"/>
    </location>
</feature>
<name>A0A6D2K9T4_9BRAS</name>
<dbReference type="Proteomes" id="UP000467841">
    <property type="component" value="Unassembled WGS sequence"/>
</dbReference>
<dbReference type="InterPro" id="IPR000157">
    <property type="entry name" value="TIR_dom"/>
</dbReference>
<organism evidence="10 11">
    <name type="scientific">Microthlaspi erraticum</name>
    <dbReference type="NCBI Taxonomy" id="1685480"/>
    <lineage>
        <taxon>Eukaryota</taxon>
        <taxon>Viridiplantae</taxon>
        <taxon>Streptophyta</taxon>
        <taxon>Embryophyta</taxon>
        <taxon>Tracheophyta</taxon>
        <taxon>Spermatophyta</taxon>
        <taxon>Magnoliopsida</taxon>
        <taxon>eudicotyledons</taxon>
        <taxon>Gunneridae</taxon>
        <taxon>Pentapetalae</taxon>
        <taxon>rosids</taxon>
        <taxon>malvids</taxon>
        <taxon>Brassicales</taxon>
        <taxon>Brassicaceae</taxon>
        <taxon>Coluteocarpeae</taxon>
        <taxon>Microthlaspi</taxon>
    </lineage>
</organism>
<accession>A0A6D2K9T4</accession>
<dbReference type="SUPFAM" id="SSF52540">
    <property type="entry name" value="P-loop containing nucleoside triphosphate hydrolases"/>
    <property type="match status" value="1"/>
</dbReference>
<dbReference type="InterPro" id="IPR045344">
    <property type="entry name" value="C-JID"/>
</dbReference>
<gene>
    <name evidence="10" type="ORF">MERR_LOCUS35796</name>
</gene>
<dbReference type="EMBL" id="CACVBM020001388">
    <property type="protein sequence ID" value="CAA7048561.1"/>
    <property type="molecule type" value="Genomic_DNA"/>
</dbReference>
<dbReference type="InterPro" id="IPR032675">
    <property type="entry name" value="LRR_dom_sf"/>
</dbReference>
<dbReference type="EC" id="3.2.2.6" evidence="1"/>